<name>A0ACC2E1Z9_DIPCM</name>
<accession>A0ACC2E1Z9</accession>
<evidence type="ECO:0000313" key="1">
    <source>
        <dbReference type="EMBL" id="KAJ7560481.1"/>
    </source>
</evidence>
<gene>
    <name evidence="1" type="ORF">O6H91_04G131700</name>
</gene>
<comment type="caution">
    <text evidence="1">The sequence shown here is derived from an EMBL/GenBank/DDBJ whole genome shotgun (WGS) entry which is preliminary data.</text>
</comment>
<dbReference type="Proteomes" id="UP001162992">
    <property type="component" value="Chromosome 4"/>
</dbReference>
<reference evidence="2" key="1">
    <citation type="journal article" date="2024" name="Proc. Natl. Acad. Sci. U.S.A.">
        <title>Extraordinary preservation of gene collinearity over three hundred million years revealed in homosporous lycophytes.</title>
        <authorList>
            <person name="Li C."/>
            <person name="Wickell D."/>
            <person name="Kuo L.Y."/>
            <person name="Chen X."/>
            <person name="Nie B."/>
            <person name="Liao X."/>
            <person name="Peng D."/>
            <person name="Ji J."/>
            <person name="Jenkins J."/>
            <person name="Williams M."/>
            <person name="Shu S."/>
            <person name="Plott C."/>
            <person name="Barry K."/>
            <person name="Rajasekar S."/>
            <person name="Grimwood J."/>
            <person name="Han X."/>
            <person name="Sun S."/>
            <person name="Hou Z."/>
            <person name="He W."/>
            <person name="Dai G."/>
            <person name="Sun C."/>
            <person name="Schmutz J."/>
            <person name="Leebens-Mack J.H."/>
            <person name="Li F.W."/>
            <person name="Wang L."/>
        </authorList>
    </citation>
    <scope>NUCLEOTIDE SEQUENCE [LARGE SCALE GENOMIC DNA]</scope>
    <source>
        <strain evidence="2">cv. PW_Plant_1</strain>
    </source>
</reference>
<protein>
    <submittedName>
        <fullName evidence="1">Uncharacterized protein</fullName>
    </submittedName>
</protein>
<evidence type="ECO:0000313" key="2">
    <source>
        <dbReference type="Proteomes" id="UP001162992"/>
    </source>
</evidence>
<keyword evidence="2" id="KW-1185">Reference proteome</keyword>
<organism evidence="1 2">
    <name type="scientific">Diphasiastrum complanatum</name>
    <name type="common">Issler's clubmoss</name>
    <name type="synonym">Lycopodium complanatum</name>
    <dbReference type="NCBI Taxonomy" id="34168"/>
    <lineage>
        <taxon>Eukaryota</taxon>
        <taxon>Viridiplantae</taxon>
        <taxon>Streptophyta</taxon>
        <taxon>Embryophyta</taxon>
        <taxon>Tracheophyta</taxon>
        <taxon>Lycopodiopsida</taxon>
        <taxon>Lycopodiales</taxon>
        <taxon>Lycopodiaceae</taxon>
        <taxon>Lycopodioideae</taxon>
        <taxon>Diphasiastrum</taxon>
    </lineage>
</organism>
<sequence length="697" mass="75308">MARSGPVAATAAGLSYPERFHAAAAYAGFSSHDSVKGIAPRFPNDTSLVLYALYQQATVGKCNTAKPWGWNTVELAKWSSWNQLDSMSSIEAMRLFVRTLEEEDPDWFSKYLEQEVIISNSITSSRSTTEIVVAASGTSQTMKEPGNAEVLELTSNGGYISVNAESPSDLSENGEYVPNEVSMITKERDAVGGHALEAVTTYNEWISPSVTGRIPPARYQHAAAIVEDKMFVVGGNHNGRYLNDVQVLDLRTLTWSKVEQKLGQGASLPPCAGHNLIRWGRSLLLVAGHSKASSDTVRVHAFDTETSMWSLLPSYGQAPAARGGQSVSLVGSSLVMFGGEDSRRRLLNDLNIFDLETMTWDAVEPVGTPPSPRSDHAAAVFDDHYLFIFGGGSHSTCFGDLHVLDLKSMEWSQPSPFGVLPPPRAGHAGVVIGDNWYIVGGGDNKAGISEMLVVNLGTLEWSVAASVPARTSIASEGLSVLTTTVNGEEAIVAFGGYNGHYSNEVHIFKTRFKLRKESKFVEAMVNDGSASSAVSDFVVLPQPSTVYKVSTDEVTDCENPLPEANDNHSASEEKLSTTLEANKELEKAAAEAQGEIIRLKQELAAALSTSSDLAKELQSVRGQLVAEQSRCFRLEVDVAELRQKLQSLEVLQKELDLLRRQKAASDEVVAQAASERQNAGVWGWLAGAPPDQKSIDS</sequence>
<dbReference type="EMBL" id="CM055095">
    <property type="protein sequence ID" value="KAJ7560481.1"/>
    <property type="molecule type" value="Genomic_DNA"/>
</dbReference>
<proteinExistence type="predicted"/>